<dbReference type="PROSITE" id="PS50042">
    <property type="entry name" value="CNMP_BINDING_3"/>
    <property type="match status" value="1"/>
</dbReference>
<evidence type="ECO:0000256" key="2">
    <source>
        <dbReference type="ARBA" id="ARBA00023125"/>
    </source>
</evidence>
<organism evidence="6 7">
    <name type="scientific">Bradyrhizobium manausense</name>
    <dbReference type="NCBI Taxonomy" id="989370"/>
    <lineage>
        <taxon>Bacteria</taxon>
        <taxon>Pseudomonadati</taxon>
        <taxon>Pseudomonadota</taxon>
        <taxon>Alphaproteobacteria</taxon>
        <taxon>Hyphomicrobiales</taxon>
        <taxon>Nitrobacteraceae</taxon>
        <taxon>Bradyrhizobium</taxon>
    </lineage>
</organism>
<proteinExistence type="predicted"/>
<dbReference type="GO" id="GO:0003677">
    <property type="term" value="F:DNA binding"/>
    <property type="evidence" value="ECO:0007669"/>
    <property type="project" value="UniProtKB-KW"/>
</dbReference>
<dbReference type="InterPro" id="IPR012318">
    <property type="entry name" value="HTH_CRP"/>
</dbReference>
<evidence type="ECO:0000259" key="4">
    <source>
        <dbReference type="PROSITE" id="PS50042"/>
    </source>
</evidence>
<evidence type="ECO:0000256" key="3">
    <source>
        <dbReference type="ARBA" id="ARBA00023163"/>
    </source>
</evidence>
<dbReference type="EMBL" id="LJYG01000104">
    <property type="protein sequence ID" value="KRQ05532.1"/>
    <property type="molecule type" value="Genomic_DNA"/>
</dbReference>
<dbReference type="Pfam" id="PF13545">
    <property type="entry name" value="HTH_Crp_2"/>
    <property type="match status" value="1"/>
</dbReference>
<dbReference type="InterPro" id="IPR018490">
    <property type="entry name" value="cNMP-bd_dom_sf"/>
</dbReference>
<dbReference type="SMART" id="SM00100">
    <property type="entry name" value="cNMP"/>
    <property type="match status" value="1"/>
</dbReference>
<gene>
    <name evidence="6" type="ORF">AOQ71_28310</name>
</gene>
<dbReference type="CDD" id="cd00038">
    <property type="entry name" value="CAP_ED"/>
    <property type="match status" value="1"/>
</dbReference>
<dbReference type="InterPro" id="IPR036388">
    <property type="entry name" value="WH-like_DNA-bd_sf"/>
</dbReference>
<dbReference type="GO" id="GO:0003700">
    <property type="term" value="F:DNA-binding transcription factor activity"/>
    <property type="evidence" value="ECO:0007669"/>
    <property type="project" value="TreeGrafter"/>
</dbReference>
<dbReference type="SUPFAM" id="SSF46785">
    <property type="entry name" value="Winged helix' DNA-binding domain"/>
    <property type="match status" value="1"/>
</dbReference>
<evidence type="ECO:0000259" key="5">
    <source>
        <dbReference type="PROSITE" id="PS51063"/>
    </source>
</evidence>
<evidence type="ECO:0000313" key="7">
    <source>
        <dbReference type="Proteomes" id="UP000051936"/>
    </source>
</evidence>
<accession>A0A0R3DDT8</accession>
<evidence type="ECO:0000256" key="1">
    <source>
        <dbReference type="ARBA" id="ARBA00023015"/>
    </source>
</evidence>
<dbReference type="InterPro" id="IPR000595">
    <property type="entry name" value="cNMP-bd_dom"/>
</dbReference>
<dbReference type="STRING" id="989370.AOQ71_28310"/>
<feature type="domain" description="Cyclic nucleotide-binding" evidence="4">
    <location>
        <begin position="20"/>
        <end position="116"/>
    </location>
</feature>
<dbReference type="AlphaFoldDB" id="A0A0R3DDT8"/>
<keyword evidence="2" id="KW-0238">DNA-binding</keyword>
<dbReference type="GO" id="GO:0005829">
    <property type="term" value="C:cytosol"/>
    <property type="evidence" value="ECO:0007669"/>
    <property type="project" value="TreeGrafter"/>
</dbReference>
<reference evidence="6 7" key="1">
    <citation type="submission" date="2015-09" db="EMBL/GenBank/DDBJ databases">
        <title>Draft Genome Sequence of Bradyrhizobium manausense Strain BR 3351T, a Novel Symbiotic Nitrogen-Fixing Alphaproteobacterium Isolated from Brazilian Amazon Rain Forest.</title>
        <authorList>
            <person name="De Araujo J.L."/>
            <person name="Zilli J.E."/>
        </authorList>
    </citation>
    <scope>NUCLEOTIDE SEQUENCE [LARGE SCALE GENOMIC DNA]</scope>
    <source>
        <strain evidence="6 7">BR3351</strain>
    </source>
</reference>
<dbReference type="PANTHER" id="PTHR24567:SF68">
    <property type="entry name" value="DNA-BINDING TRANSCRIPTIONAL DUAL REGULATOR CRP"/>
    <property type="match status" value="1"/>
</dbReference>
<dbReference type="SUPFAM" id="SSF51206">
    <property type="entry name" value="cAMP-binding domain-like"/>
    <property type="match status" value="1"/>
</dbReference>
<sequence length="254" mass="27926">MRSQGNEGGLAQAVVRRLNLLRPLSESAVAALERAISEGLFRAGPGEDLVAEGDPIDSVRVVLSGWLFRHKTLEDGRRQIVNFILPGETCDAHAYLLPAIDHSISTATSVAYAEIKRPHFETLMASERTLAEAFMCETVLNNAIQREWTINLGRRAALEKVAHLFCEIYERLRPVGHADGNSCSFPVTQMDLADATGLSVVHLNRTVQELRAAGLIILRERTLTIPDLDALKSAALFSPGYLQLYRQSKGPSPQ</sequence>
<dbReference type="Pfam" id="PF00027">
    <property type="entry name" value="cNMP_binding"/>
    <property type="match status" value="1"/>
</dbReference>
<keyword evidence="7" id="KW-1185">Reference proteome</keyword>
<dbReference type="Gene3D" id="2.60.120.10">
    <property type="entry name" value="Jelly Rolls"/>
    <property type="match status" value="1"/>
</dbReference>
<keyword evidence="1" id="KW-0805">Transcription regulation</keyword>
<feature type="domain" description="HTH crp-type" evidence="5">
    <location>
        <begin position="155"/>
        <end position="229"/>
    </location>
</feature>
<dbReference type="OrthoDB" id="7584044at2"/>
<evidence type="ECO:0000313" key="6">
    <source>
        <dbReference type="EMBL" id="KRQ05532.1"/>
    </source>
</evidence>
<keyword evidence="3" id="KW-0804">Transcription</keyword>
<protein>
    <submittedName>
        <fullName evidence="6">Cyclic nucleotide-binding protein</fullName>
    </submittedName>
</protein>
<dbReference type="InterPro" id="IPR050397">
    <property type="entry name" value="Env_Response_Regulators"/>
</dbReference>
<dbReference type="InterPro" id="IPR036390">
    <property type="entry name" value="WH_DNA-bd_sf"/>
</dbReference>
<name>A0A0R3DDT8_9BRAD</name>
<dbReference type="RefSeq" id="WP_057753514.1">
    <property type="nucleotide sequence ID" value="NZ_LJYG01000104.1"/>
</dbReference>
<dbReference type="InterPro" id="IPR014710">
    <property type="entry name" value="RmlC-like_jellyroll"/>
</dbReference>
<dbReference type="PANTHER" id="PTHR24567">
    <property type="entry name" value="CRP FAMILY TRANSCRIPTIONAL REGULATORY PROTEIN"/>
    <property type="match status" value="1"/>
</dbReference>
<dbReference type="PROSITE" id="PS51063">
    <property type="entry name" value="HTH_CRP_2"/>
    <property type="match status" value="1"/>
</dbReference>
<dbReference type="Proteomes" id="UP000051936">
    <property type="component" value="Unassembled WGS sequence"/>
</dbReference>
<dbReference type="Gene3D" id="1.10.10.10">
    <property type="entry name" value="Winged helix-like DNA-binding domain superfamily/Winged helix DNA-binding domain"/>
    <property type="match status" value="1"/>
</dbReference>
<comment type="caution">
    <text evidence="6">The sequence shown here is derived from an EMBL/GenBank/DDBJ whole genome shotgun (WGS) entry which is preliminary data.</text>
</comment>
<dbReference type="SMART" id="SM00419">
    <property type="entry name" value="HTH_CRP"/>
    <property type="match status" value="1"/>
</dbReference>